<evidence type="ECO:0000256" key="1">
    <source>
        <dbReference type="SAM" id="Phobius"/>
    </source>
</evidence>
<accession>A0A7K1L5H7</accession>
<dbReference type="AlphaFoldDB" id="A0A7K1L5H7"/>
<keyword evidence="3" id="KW-1185">Reference proteome</keyword>
<feature type="transmembrane region" description="Helical" evidence="1">
    <location>
        <begin position="288"/>
        <end position="309"/>
    </location>
</feature>
<reference evidence="2 3" key="1">
    <citation type="submission" date="2019-11" db="EMBL/GenBank/DDBJ databases">
        <authorList>
            <person name="Cao P."/>
        </authorList>
    </citation>
    <scope>NUCLEOTIDE SEQUENCE [LARGE SCALE GENOMIC DNA]</scope>
    <source>
        <strain evidence="2 3">NEAU-AAG5</strain>
    </source>
</reference>
<sequence>MGEGQFKGDRDKILEGGGRILAGSKPNVDAALKYIDQDCPLPFHAFGLAFGAVVSGPYESSRSAVSSNTKQAASIVQAASDGLLAVAKNFAGADDRSSVTKFPSSALSYQTPSGSLSGLSGLQAKAMAVGGIGAAVPLSRSLPVLPALKPRHYATLTALTSARAMAPTAILAIVIWLLTEADDEALIKSVNAWDAAHGHLEKVSIGEDTKDTFKEEKSWSGSSKDAFDAWVTKFESAAKKLQDAAAKNKETLDTLTKAVLTMQLVAFGFAIANLAMIIAYYVASFLPFVGPIFKVLTMIQGIILGVGTGATVARTLAILASVAAGGSALMISGSLDWASLKVSPQGGVFVDTKQITWDEPSELPQG</sequence>
<gene>
    <name evidence="2" type="ORF">GNZ18_24235</name>
</gene>
<keyword evidence="1" id="KW-0472">Membrane</keyword>
<evidence type="ECO:0000313" key="3">
    <source>
        <dbReference type="Proteomes" id="UP000432015"/>
    </source>
</evidence>
<organism evidence="2 3">
    <name type="scientific">Actinomadura litoris</name>
    <dbReference type="NCBI Taxonomy" id="2678616"/>
    <lineage>
        <taxon>Bacteria</taxon>
        <taxon>Bacillati</taxon>
        <taxon>Actinomycetota</taxon>
        <taxon>Actinomycetes</taxon>
        <taxon>Streptosporangiales</taxon>
        <taxon>Thermomonosporaceae</taxon>
        <taxon>Actinomadura</taxon>
    </lineage>
</organism>
<proteinExistence type="predicted"/>
<feature type="transmembrane region" description="Helical" evidence="1">
    <location>
        <begin position="258"/>
        <end position="282"/>
    </location>
</feature>
<evidence type="ECO:0000313" key="2">
    <source>
        <dbReference type="EMBL" id="MUN39681.1"/>
    </source>
</evidence>
<keyword evidence="1" id="KW-1133">Transmembrane helix</keyword>
<name>A0A7K1L5H7_9ACTN</name>
<keyword evidence="1" id="KW-0812">Transmembrane</keyword>
<dbReference type="Proteomes" id="UP000432015">
    <property type="component" value="Unassembled WGS sequence"/>
</dbReference>
<protein>
    <submittedName>
        <fullName evidence="2">Uncharacterized protein</fullName>
    </submittedName>
</protein>
<comment type="caution">
    <text evidence="2">The sequence shown here is derived from an EMBL/GenBank/DDBJ whole genome shotgun (WGS) entry which is preliminary data.</text>
</comment>
<dbReference type="RefSeq" id="WP_156218868.1">
    <property type="nucleotide sequence ID" value="NZ_WOFH01000009.1"/>
</dbReference>
<dbReference type="EMBL" id="WOFH01000009">
    <property type="protein sequence ID" value="MUN39681.1"/>
    <property type="molecule type" value="Genomic_DNA"/>
</dbReference>